<dbReference type="PIRSF" id="PIRSF026631">
    <property type="entry name" value="UCP026631"/>
    <property type="match status" value="1"/>
</dbReference>
<dbReference type="AlphaFoldDB" id="A0A2X4W286"/>
<dbReference type="PANTHER" id="PTHR34473">
    <property type="entry name" value="UPF0699 TRANSMEMBRANE PROTEIN YDBS"/>
    <property type="match status" value="1"/>
</dbReference>
<proteinExistence type="predicted"/>
<sequence length="496" mass="57809">MKKMKRYSPLVMLFDLGKLLRNSFFFVFFLYVVKADSDSSFIKYGKIVFLLAVGFTLFSIVYKWLTHKYELDNKAFHLYKGLLIKSERTIPLSKIQNIQRHTSLFHRMVKMTSIQFETVMTDENAKIKFEVISQAEADWMEVYLKNKEPVADYQMYEFDNPETERQNSNRMIHFHATKKDILKASFSSLSFLVLIPLISSFYYKIDEIFHVEDTAEGFFDKLISSWWIVTIIVIVLVIASATFGIVRTYLKYGKSEISSDSNHIYITRGVINETAFSISKDRVQAIEMEQSWMKRLLGLVKVKLTSAGSLSYGEDTLEVNTLYPFLPVNKANEIVSEILPSYMITQDMIRLPERSFWLRLLWPSWLWALATGALYYLEPIIGNVEQSWMILSAVLLICILISRLLDFSHSSYRINDQFIQFKKGVFTTSLFVSKREKIIEVKVRRNIIQKVLGLASIETINRGKPVQHSGLDDVPLEFAHSFLNWYVKRKNEIKVE</sequence>
<evidence type="ECO:0000313" key="4">
    <source>
        <dbReference type="Proteomes" id="UP000249134"/>
    </source>
</evidence>
<dbReference type="Proteomes" id="UP000249134">
    <property type="component" value="Chromosome 1"/>
</dbReference>
<dbReference type="KEGG" id="blen:NCTC4824_00625"/>
<feature type="domain" description="YdbS-like PH" evidence="2">
    <location>
        <begin position="260"/>
        <end position="336"/>
    </location>
</feature>
<feature type="domain" description="YdbS-like PH" evidence="2">
    <location>
        <begin position="410"/>
        <end position="486"/>
    </location>
</feature>
<dbReference type="InterPro" id="IPR005182">
    <property type="entry name" value="YdbS-like_PH"/>
</dbReference>
<feature type="transmembrane region" description="Helical" evidence="1">
    <location>
        <begin position="181"/>
        <end position="203"/>
    </location>
</feature>
<keyword evidence="1" id="KW-1133">Transmembrane helix</keyword>
<evidence type="ECO:0000256" key="1">
    <source>
        <dbReference type="SAM" id="Phobius"/>
    </source>
</evidence>
<keyword evidence="1" id="KW-0812">Transmembrane</keyword>
<evidence type="ECO:0000259" key="2">
    <source>
        <dbReference type="Pfam" id="PF03703"/>
    </source>
</evidence>
<dbReference type="RefSeq" id="WP_066142574.1">
    <property type="nucleotide sequence ID" value="NZ_CBCSGM010000002.1"/>
</dbReference>
<dbReference type="InterPro" id="IPR014529">
    <property type="entry name" value="UCP026631"/>
</dbReference>
<feature type="transmembrane region" description="Helical" evidence="1">
    <location>
        <begin position="223"/>
        <end position="246"/>
    </location>
</feature>
<gene>
    <name evidence="3" type="ORF">NCTC4824_00625</name>
</gene>
<dbReference type="EMBL" id="LS483476">
    <property type="protein sequence ID" value="SQI53022.1"/>
    <property type="molecule type" value="Genomic_DNA"/>
</dbReference>
<evidence type="ECO:0000313" key="3">
    <source>
        <dbReference type="EMBL" id="SQI53022.1"/>
    </source>
</evidence>
<dbReference type="STRING" id="1348624.GCA_001591545_02587"/>
<keyword evidence="1" id="KW-0472">Membrane</keyword>
<dbReference type="PANTHER" id="PTHR34473:SF2">
    <property type="entry name" value="UPF0699 TRANSMEMBRANE PROTEIN YDBT"/>
    <property type="match status" value="1"/>
</dbReference>
<feature type="transmembrane region" description="Helical" evidence="1">
    <location>
        <begin position="388"/>
        <end position="405"/>
    </location>
</feature>
<name>A0A2X4W286_LEDLE</name>
<feature type="transmembrane region" description="Helical" evidence="1">
    <location>
        <begin position="356"/>
        <end position="376"/>
    </location>
</feature>
<keyword evidence="4" id="KW-1185">Reference proteome</keyword>
<reference evidence="3 4" key="1">
    <citation type="submission" date="2018-06" db="EMBL/GenBank/DDBJ databases">
        <authorList>
            <consortium name="Pathogen Informatics"/>
            <person name="Doyle S."/>
        </authorList>
    </citation>
    <scope>NUCLEOTIDE SEQUENCE [LARGE SCALE GENOMIC DNA]</scope>
    <source>
        <strain evidence="3 4">NCTC4824</strain>
    </source>
</reference>
<accession>A0A2X4W286</accession>
<feature type="domain" description="YdbS-like PH" evidence="2">
    <location>
        <begin position="64"/>
        <end position="137"/>
    </location>
</feature>
<protein>
    <submittedName>
        <fullName evidence="3">Membrane-flanked domain-containing protein</fullName>
    </submittedName>
</protein>
<feature type="transmembrane region" description="Helical" evidence="1">
    <location>
        <begin position="47"/>
        <end position="65"/>
    </location>
</feature>
<dbReference type="Pfam" id="PF03703">
    <property type="entry name" value="bPH_2"/>
    <property type="match status" value="3"/>
</dbReference>
<organism evidence="3 4">
    <name type="scientific">Lederbergia lenta</name>
    <name type="common">Bacillus lentus</name>
    <dbReference type="NCBI Taxonomy" id="1467"/>
    <lineage>
        <taxon>Bacteria</taxon>
        <taxon>Bacillati</taxon>
        <taxon>Bacillota</taxon>
        <taxon>Bacilli</taxon>
        <taxon>Bacillales</taxon>
        <taxon>Bacillaceae</taxon>
        <taxon>Lederbergia</taxon>
    </lineage>
</organism>